<evidence type="ECO:0000313" key="6">
    <source>
        <dbReference type="EMBL" id="PNT60838.1"/>
    </source>
</evidence>
<keyword evidence="8" id="KW-1185">Reference proteome</keyword>
<evidence type="ECO:0000313" key="7">
    <source>
        <dbReference type="EnsemblPlants" id="PNT60838"/>
    </source>
</evidence>
<keyword evidence="5" id="KW-0539">Nucleus</keyword>
<evidence type="ECO:0008006" key="9">
    <source>
        <dbReference type="Google" id="ProtNLM"/>
    </source>
</evidence>
<evidence type="ECO:0000256" key="4">
    <source>
        <dbReference type="ARBA" id="ARBA00023163"/>
    </source>
</evidence>
<evidence type="ECO:0000313" key="8">
    <source>
        <dbReference type="Proteomes" id="UP000008810"/>
    </source>
</evidence>
<dbReference type="CDD" id="cd10017">
    <property type="entry name" value="B3_DNA"/>
    <property type="match status" value="1"/>
</dbReference>
<reference evidence="6" key="2">
    <citation type="submission" date="2017-06" db="EMBL/GenBank/DDBJ databases">
        <title>WGS assembly of Brachypodium distachyon.</title>
        <authorList>
            <consortium name="The International Brachypodium Initiative"/>
            <person name="Lucas S."/>
            <person name="Harmon-Smith M."/>
            <person name="Lail K."/>
            <person name="Tice H."/>
            <person name="Grimwood J."/>
            <person name="Bruce D."/>
            <person name="Barry K."/>
            <person name="Shu S."/>
            <person name="Lindquist E."/>
            <person name="Wang M."/>
            <person name="Pitluck S."/>
            <person name="Vogel J.P."/>
            <person name="Garvin D.F."/>
            <person name="Mockler T.C."/>
            <person name="Schmutz J."/>
            <person name="Rokhsar D."/>
            <person name="Bevan M.W."/>
        </authorList>
    </citation>
    <scope>NUCLEOTIDE SEQUENCE</scope>
    <source>
        <strain evidence="6">Bd21</strain>
    </source>
</reference>
<dbReference type="Gene3D" id="2.40.330.10">
    <property type="entry name" value="DNA-binding pseudobarrel domain"/>
    <property type="match status" value="1"/>
</dbReference>
<name>A0A2K2CFN3_BRADI</name>
<protein>
    <recommendedName>
        <fullName evidence="9">TF-B3 domain-containing protein</fullName>
    </recommendedName>
</protein>
<dbReference type="InterPro" id="IPR015300">
    <property type="entry name" value="DNA-bd_pseudobarrel_sf"/>
</dbReference>
<evidence type="ECO:0000256" key="3">
    <source>
        <dbReference type="ARBA" id="ARBA00023125"/>
    </source>
</evidence>
<dbReference type="EMBL" id="CM000884">
    <property type="protein sequence ID" value="PNT60838.1"/>
    <property type="molecule type" value="Genomic_DNA"/>
</dbReference>
<keyword evidence="4" id="KW-0804">Transcription</keyword>
<dbReference type="Gramene" id="PNT60838">
    <property type="protein sequence ID" value="PNT60838"/>
    <property type="gene ID" value="BRADI_5g06591v3"/>
</dbReference>
<dbReference type="OrthoDB" id="708071at2759"/>
<organism evidence="6">
    <name type="scientific">Brachypodium distachyon</name>
    <name type="common">Purple false brome</name>
    <name type="synonym">Trachynia distachya</name>
    <dbReference type="NCBI Taxonomy" id="15368"/>
    <lineage>
        <taxon>Eukaryota</taxon>
        <taxon>Viridiplantae</taxon>
        <taxon>Streptophyta</taxon>
        <taxon>Embryophyta</taxon>
        <taxon>Tracheophyta</taxon>
        <taxon>Spermatophyta</taxon>
        <taxon>Magnoliopsida</taxon>
        <taxon>Liliopsida</taxon>
        <taxon>Poales</taxon>
        <taxon>Poaceae</taxon>
        <taxon>BOP clade</taxon>
        <taxon>Pooideae</taxon>
        <taxon>Stipodae</taxon>
        <taxon>Brachypodieae</taxon>
        <taxon>Brachypodium</taxon>
    </lineage>
</organism>
<dbReference type="KEGG" id="bdi:112269482"/>
<dbReference type="InterPro" id="IPR003340">
    <property type="entry name" value="B3_DNA-bd"/>
</dbReference>
<dbReference type="AlphaFoldDB" id="A0A2K2CFN3"/>
<sequence length="155" mass="18163">MADTDLDHCNVCNYPQYMCDLGFSFELLDWFTISADFKTSMVIPCKYGDHFTRYWRGEMKLEMEPLHEWYEFEVKKRGAKFYLGGDWEMFANIYNIKQGDELCFVLGPIIHEHLTVGHLRRRSGGIAVPSCTIAEYEAEQERDKMEECTTSVDTQ</sequence>
<dbReference type="RefSeq" id="XP_024312043.1">
    <property type="nucleotide sequence ID" value="XM_024456275.1"/>
</dbReference>
<dbReference type="Proteomes" id="UP000008810">
    <property type="component" value="Chromosome 5"/>
</dbReference>
<gene>
    <name evidence="7" type="primary">LOC112269482</name>
    <name evidence="6" type="ORF">BRADI_5g06591v3</name>
</gene>
<evidence type="ECO:0000256" key="2">
    <source>
        <dbReference type="ARBA" id="ARBA00023015"/>
    </source>
</evidence>
<dbReference type="GeneID" id="112269482"/>
<proteinExistence type="predicted"/>
<dbReference type="ExpressionAtlas" id="A0A2K2CFN3">
    <property type="expression patterns" value="baseline"/>
</dbReference>
<dbReference type="GO" id="GO:0005634">
    <property type="term" value="C:nucleus"/>
    <property type="evidence" value="ECO:0007669"/>
    <property type="project" value="UniProtKB-SubCell"/>
</dbReference>
<reference evidence="6 7" key="1">
    <citation type="journal article" date="2010" name="Nature">
        <title>Genome sequencing and analysis of the model grass Brachypodium distachyon.</title>
        <authorList>
            <consortium name="International Brachypodium Initiative"/>
        </authorList>
    </citation>
    <scope>NUCLEOTIDE SEQUENCE [LARGE SCALE GENOMIC DNA]</scope>
    <source>
        <strain evidence="6 7">Bd21</strain>
    </source>
</reference>
<dbReference type="GO" id="GO:0003677">
    <property type="term" value="F:DNA binding"/>
    <property type="evidence" value="ECO:0007669"/>
    <property type="project" value="UniProtKB-KW"/>
</dbReference>
<comment type="subcellular location">
    <subcellularLocation>
        <location evidence="1">Nucleus</location>
    </subcellularLocation>
</comment>
<accession>A0A2K2CFN3</accession>
<dbReference type="EnsemblPlants" id="PNT60838">
    <property type="protein sequence ID" value="PNT60838"/>
    <property type="gene ID" value="BRADI_5g06591v3"/>
</dbReference>
<evidence type="ECO:0000256" key="5">
    <source>
        <dbReference type="ARBA" id="ARBA00023242"/>
    </source>
</evidence>
<keyword evidence="3" id="KW-0238">DNA-binding</keyword>
<reference evidence="7" key="3">
    <citation type="submission" date="2018-08" db="UniProtKB">
        <authorList>
            <consortium name="EnsemblPlants"/>
        </authorList>
    </citation>
    <scope>IDENTIFICATION</scope>
    <source>
        <strain evidence="7">cv. Bd21</strain>
    </source>
</reference>
<dbReference type="SUPFAM" id="SSF101936">
    <property type="entry name" value="DNA-binding pseudobarrel domain"/>
    <property type="match status" value="1"/>
</dbReference>
<keyword evidence="2" id="KW-0805">Transcription regulation</keyword>
<evidence type="ECO:0000256" key="1">
    <source>
        <dbReference type="ARBA" id="ARBA00004123"/>
    </source>
</evidence>